<dbReference type="Gene3D" id="1.10.1060.10">
    <property type="entry name" value="Alpha-helical ferredoxin"/>
    <property type="match status" value="1"/>
</dbReference>
<dbReference type="Gene3D" id="3.50.50.60">
    <property type="entry name" value="FAD/NAD(P)-binding domain"/>
    <property type="match status" value="2"/>
</dbReference>
<dbReference type="InterPro" id="IPR023753">
    <property type="entry name" value="FAD/NAD-binding_dom"/>
</dbReference>
<dbReference type="PANTHER" id="PTHR43100:SF1">
    <property type="entry name" value="GLUTAMATE SYNTHASE [NADPH] SMALL CHAIN"/>
    <property type="match status" value="1"/>
</dbReference>
<sequence>MGKPTGFQEFNRELPEKTPAAERVKDYKEFVHPYSDEKLNQQSARCMNCGIPFCHSGCPLGNIIPEFNDAVYRKNWEEAYNILSSTNNFPEFTGRICPAPCESACVLGINKPAVAIEEIEKHIIEIAYSKNLVKPVAPLIKTGKKVAVVGSGPAGLAAAAQLSKAGHSVTVYERDDYPGGLLRYGIPDFKLEKWVVERRIQVMEQDGVKFKCNTEVGKDIAADELVRNNDAVVLAGGSTIPRNLNIPGRELKGIYFAMDFLKQQNKRVSDTKFEQEEILATDKDVIVIGGGDTGSDCVGTSNRQGAKSIKQFEVMMQPPAQRTQHMPWPTYPMVLKTTSSHEEGADRFWGVNTEEFLGDADGNLRALRVVDVTWELDVMGRPMKFAKVEGSEREIPCQRVFLAMGFLFPQAQGMIENLGIELDDRKNVKAKEGVYRTNVGKVFAAGDMRRGQSLVVWAISEGREAARKVDEFLMGHSILESKDAVNQFEQVF</sequence>
<evidence type="ECO:0000256" key="3">
    <source>
        <dbReference type="ARBA" id="ARBA00023164"/>
    </source>
</evidence>
<gene>
    <name evidence="7" type="ORF">JN11_03800</name>
</gene>
<dbReference type="InterPro" id="IPR009051">
    <property type="entry name" value="Helical_ferredxn"/>
</dbReference>
<dbReference type="GO" id="GO:0016639">
    <property type="term" value="F:oxidoreductase activity, acting on the CH-NH2 group of donors, NAD or NADP as acceptor"/>
    <property type="evidence" value="ECO:0007669"/>
    <property type="project" value="InterPro"/>
</dbReference>
<evidence type="ECO:0000256" key="2">
    <source>
        <dbReference type="ARBA" id="ARBA00023002"/>
    </source>
</evidence>
<protein>
    <submittedName>
        <fullName evidence="7">Glutamate synthase (NADPH/NADH) small chain</fullName>
    </submittedName>
</protein>
<evidence type="ECO:0000256" key="4">
    <source>
        <dbReference type="ARBA" id="ARBA00029440"/>
    </source>
</evidence>
<dbReference type="NCBIfam" id="TIGR01317">
    <property type="entry name" value="GOGAT_sm_gam"/>
    <property type="match status" value="1"/>
</dbReference>
<dbReference type="SUPFAM" id="SSF46548">
    <property type="entry name" value="alpha-helical ferredoxin"/>
    <property type="match status" value="1"/>
</dbReference>
<dbReference type="Pfam" id="PF14691">
    <property type="entry name" value="Fer4_20"/>
    <property type="match status" value="1"/>
</dbReference>
<dbReference type="InterPro" id="IPR028261">
    <property type="entry name" value="DPD_II"/>
</dbReference>
<evidence type="ECO:0000313" key="7">
    <source>
        <dbReference type="EMBL" id="TWI96688.1"/>
    </source>
</evidence>
<dbReference type="InterPro" id="IPR051394">
    <property type="entry name" value="Glutamate_Synthase"/>
</dbReference>
<dbReference type="GO" id="GO:0006537">
    <property type="term" value="P:glutamate biosynthetic process"/>
    <property type="evidence" value="ECO:0007669"/>
    <property type="project" value="UniProtKB-KW"/>
</dbReference>
<evidence type="ECO:0000259" key="5">
    <source>
        <dbReference type="Pfam" id="PF07992"/>
    </source>
</evidence>
<dbReference type="SUPFAM" id="SSF51971">
    <property type="entry name" value="Nucleotide-binding domain"/>
    <property type="match status" value="2"/>
</dbReference>
<comment type="pathway">
    <text evidence="4">Amino-acid biosynthesis.</text>
</comment>
<evidence type="ECO:0000259" key="6">
    <source>
        <dbReference type="Pfam" id="PF14691"/>
    </source>
</evidence>
<keyword evidence="3" id="KW-0314">Glutamate biosynthesis</keyword>
<keyword evidence="2" id="KW-0560">Oxidoreductase</keyword>
<dbReference type="InterPro" id="IPR036188">
    <property type="entry name" value="FAD/NAD-bd_sf"/>
</dbReference>
<dbReference type="InterPro" id="IPR006005">
    <property type="entry name" value="Glut_synth_ssu1"/>
</dbReference>
<dbReference type="Pfam" id="PF07992">
    <property type="entry name" value="Pyr_redox_2"/>
    <property type="match status" value="1"/>
</dbReference>
<feature type="domain" description="FAD/NAD(P)-binding" evidence="5">
    <location>
        <begin position="144"/>
        <end position="462"/>
    </location>
</feature>
<keyword evidence="8" id="KW-1185">Reference proteome</keyword>
<keyword evidence="1" id="KW-0028">Amino-acid biosynthesis</keyword>
<organism evidence="7 8">
    <name type="scientific">Mucilaginibacter frigoritolerans</name>
    <dbReference type="NCBI Taxonomy" id="652788"/>
    <lineage>
        <taxon>Bacteria</taxon>
        <taxon>Pseudomonadati</taxon>
        <taxon>Bacteroidota</taxon>
        <taxon>Sphingobacteriia</taxon>
        <taxon>Sphingobacteriales</taxon>
        <taxon>Sphingobacteriaceae</taxon>
        <taxon>Mucilaginibacter</taxon>
    </lineage>
</organism>
<dbReference type="OrthoDB" id="9803192at2"/>
<dbReference type="PRINTS" id="PR00419">
    <property type="entry name" value="ADXRDTASE"/>
</dbReference>
<accession>A0A562TTW9</accession>
<comment type="caution">
    <text evidence="7">The sequence shown here is derived from an EMBL/GenBank/DDBJ whole genome shotgun (WGS) entry which is preliminary data.</text>
</comment>
<dbReference type="AlphaFoldDB" id="A0A562TTW9"/>
<dbReference type="RefSeq" id="WP_144915003.1">
    <property type="nucleotide sequence ID" value="NZ_VLLI01000012.1"/>
</dbReference>
<evidence type="ECO:0000313" key="8">
    <source>
        <dbReference type="Proteomes" id="UP000317010"/>
    </source>
</evidence>
<dbReference type="PANTHER" id="PTHR43100">
    <property type="entry name" value="GLUTAMATE SYNTHASE [NADPH] SMALL CHAIN"/>
    <property type="match status" value="1"/>
</dbReference>
<evidence type="ECO:0000256" key="1">
    <source>
        <dbReference type="ARBA" id="ARBA00022605"/>
    </source>
</evidence>
<dbReference type="Proteomes" id="UP000317010">
    <property type="component" value="Unassembled WGS sequence"/>
</dbReference>
<reference evidence="7 8" key="1">
    <citation type="submission" date="2019-07" db="EMBL/GenBank/DDBJ databases">
        <title>Genomic Encyclopedia of Archaeal and Bacterial Type Strains, Phase II (KMG-II): from individual species to whole genera.</title>
        <authorList>
            <person name="Goeker M."/>
        </authorList>
    </citation>
    <scope>NUCLEOTIDE SEQUENCE [LARGE SCALE GENOMIC DNA]</scope>
    <source>
        <strain evidence="7 8">ATCC BAA-1854</strain>
    </source>
</reference>
<feature type="domain" description="Dihydroprymidine dehydrogenase" evidence="6">
    <location>
        <begin position="23"/>
        <end position="130"/>
    </location>
</feature>
<dbReference type="EMBL" id="VLLI01000012">
    <property type="protein sequence ID" value="TWI96688.1"/>
    <property type="molecule type" value="Genomic_DNA"/>
</dbReference>
<name>A0A562TTW9_9SPHI</name>
<proteinExistence type="predicted"/>
<dbReference type="GO" id="GO:0051536">
    <property type="term" value="F:iron-sulfur cluster binding"/>
    <property type="evidence" value="ECO:0007669"/>
    <property type="project" value="InterPro"/>
</dbReference>